<dbReference type="EMBL" id="JABBKX010000002">
    <property type="protein sequence ID" value="NMJ40729.1"/>
    <property type="molecule type" value="Genomic_DNA"/>
</dbReference>
<dbReference type="Proteomes" id="UP000548582">
    <property type="component" value="Unassembled WGS sequence"/>
</dbReference>
<comment type="caution">
    <text evidence="2">The sequence shown here is derived from an EMBL/GenBank/DDBJ whole genome shotgun (WGS) entry which is preliminary data.</text>
</comment>
<dbReference type="InterPro" id="IPR003018">
    <property type="entry name" value="GAF"/>
</dbReference>
<dbReference type="SUPFAM" id="SSF55781">
    <property type="entry name" value="GAF domain-like"/>
    <property type="match status" value="1"/>
</dbReference>
<feature type="domain" description="GAF" evidence="1">
    <location>
        <begin position="38"/>
        <end position="152"/>
    </location>
</feature>
<evidence type="ECO:0000313" key="2">
    <source>
        <dbReference type="EMBL" id="NMJ40729.1"/>
    </source>
</evidence>
<dbReference type="Gene3D" id="3.30.450.40">
    <property type="match status" value="1"/>
</dbReference>
<dbReference type="Pfam" id="PF13185">
    <property type="entry name" value="GAF_2"/>
    <property type="match status" value="1"/>
</dbReference>
<proteinExistence type="predicted"/>
<sequence length="171" mass="18130">MTTDLPPALIALARAAASEADPRAVFRAAEVANAALLGHRLFTILFVVPGGAEVERIHSSDPVAYPLTGRKHMGPTPWGDVVLKQGRTWLGNGMDDIRWAFYDHELIARLGCAACINIPVREGGEVVGTLNILDAADSYTDRDVATAEVIGGFLPGALRRAATLAAATTRD</sequence>
<keyword evidence="3" id="KW-1185">Reference proteome</keyword>
<evidence type="ECO:0000259" key="1">
    <source>
        <dbReference type="Pfam" id="PF13185"/>
    </source>
</evidence>
<dbReference type="RefSeq" id="WP_170053002.1">
    <property type="nucleotide sequence ID" value="NZ_JABBKX010000002.1"/>
</dbReference>
<organism evidence="2 3">
    <name type="scientific">Neoroseomonas marina</name>
    <dbReference type="NCBI Taxonomy" id="1232220"/>
    <lineage>
        <taxon>Bacteria</taxon>
        <taxon>Pseudomonadati</taxon>
        <taxon>Pseudomonadota</taxon>
        <taxon>Alphaproteobacteria</taxon>
        <taxon>Acetobacterales</taxon>
        <taxon>Acetobacteraceae</taxon>
        <taxon>Neoroseomonas</taxon>
    </lineage>
</organism>
<name>A0A848EB11_9PROT</name>
<reference evidence="2 3" key="1">
    <citation type="submission" date="2020-03" db="EMBL/GenBank/DDBJ databases">
        <authorList>
            <person name="Sun Q."/>
        </authorList>
    </citation>
    <scope>NUCLEOTIDE SEQUENCE [LARGE SCALE GENOMIC DNA]</scope>
    <source>
        <strain evidence="2 3">JC162</strain>
    </source>
</reference>
<evidence type="ECO:0000313" key="3">
    <source>
        <dbReference type="Proteomes" id="UP000548582"/>
    </source>
</evidence>
<dbReference type="AlphaFoldDB" id="A0A848EB11"/>
<protein>
    <submittedName>
        <fullName evidence="2">GAF domain-containing protein</fullName>
    </submittedName>
</protein>
<gene>
    <name evidence="2" type="ORF">GWK16_05720</name>
</gene>
<dbReference type="InterPro" id="IPR029016">
    <property type="entry name" value="GAF-like_dom_sf"/>
</dbReference>
<accession>A0A848EB11</accession>